<evidence type="ECO:0008006" key="3">
    <source>
        <dbReference type="Google" id="ProtNLM"/>
    </source>
</evidence>
<comment type="caution">
    <text evidence="1">The sequence shown here is derived from an EMBL/GenBank/DDBJ whole genome shotgun (WGS) entry which is preliminary data.</text>
</comment>
<sequence>MTHPSEQRVREVALAELTSPTLESTTQFFGVHPLQLQGGQPQVHAVLTREDLWEVYFKPETEPYFLVMLVERQGQGLSVRGCRAEARTSVCLSITSKELTSNDITAAVTLTPTEAWSKGDARPHPRQQHLGPYTFTRWSFCPDGDLPGRFEDKLTHLLDLTEPAAPRIQALIPSCTVSLVVGYWGYTQQMWGIVGAAHDMARIAALGADLDIDLYASGPELID</sequence>
<dbReference type="Pfam" id="PF14106">
    <property type="entry name" value="DUF4279"/>
    <property type="match status" value="1"/>
</dbReference>
<gene>
    <name evidence="1" type="ORF">HNQ08_002819</name>
</gene>
<dbReference type="RefSeq" id="WP_184133092.1">
    <property type="nucleotide sequence ID" value="NZ_JACHFL010000006.1"/>
</dbReference>
<evidence type="ECO:0000313" key="1">
    <source>
        <dbReference type="EMBL" id="MBB5363713.1"/>
    </source>
</evidence>
<organism evidence="1 2">
    <name type="scientific">Deinococcus humi</name>
    <dbReference type="NCBI Taxonomy" id="662880"/>
    <lineage>
        <taxon>Bacteria</taxon>
        <taxon>Thermotogati</taxon>
        <taxon>Deinococcota</taxon>
        <taxon>Deinococci</taxon>
        <taxon>Deinococcales</taxon>
        <taxon>Deinococcaceae</taxon>
        <taxon>Deinococcus</taxon>
    </lineage>
</organism>
<name>A0A7W8JVR7_9DEIO</name>
<keyword evidence="2" id="KW-1185">Reference proteome</keyword>
<proteinExistence type="predicted"/>
<evidence type="ECO:0000313" key="2">
    <source>
        <dbReference type="Proteomes" id="UP000552709"/>
    </source>
</evidence>
<dbReference type="InterPro" id="IPR025459">
    <property type="entry name" value="DUF4279"/>
</dbReference>
<reference evidence="1 2" key="1">
    <citation type="submission" date="2020-08" db="EMBL/GenBank/DDBJ databases">
        <title>Genomic Encyclopedia of Type Strains, Phase IV (KMG-IV): sequencing the most valuable type-strain genomes for metagenomic binning, comparative biology and taxonomic classification.</title>
        <authorList>
            <person name="Goeker M."/>
        </authorList>
    </citation>
    <scope>NUCLEOTIDE SEQUENCE [LARGE SCALE GENOMIC DNA]</scope>
    <source>
        <strain evidence="1 2">DSM 27939</strain>
    </source>
</reference>
<dbReference type="Proteomes" id="UP000552709">
    <property type="component" value="Unassembled WGS sequence"/>
</dbReference>
<accession>A0A7W8JVR7</accession>
<dbReference type="AlphaFoldDB" id="A0A7W8JVR7"/>
<protein>
    <recommendedName>
        <fullName evidence="3">DUF4279 domain-containing protein</fullName>
    </recommendedName>
</protein>
<dbReference type="EMBL" id="JACHFL010000006">
    <property type="protein sequence ID" value="MBB5363713.1"/>
    <property type="molecule type" value="Genomic_DNA"/>
</dbReference>